<evidence type="ECO:0000313" key="4">
    <source>
        <dbReference type="EMBL" id="GEU55606.1"/>
    </source>
</evidence>
<accession>A0A6L2L251</accession>
<dbReference type="PANTHER" id="PTHR31079:SF9">
    <property type="entry name" value="SUPPRESSOR OF GAMMA RESPONSE 1"/>
    <property type="match status" value="1"/>
</dbReference>
<name>A0A6L2L251_TANCI</name>
<dbReference type="PANTHER" id="PTHR31079">
    <property type="entry name" value="NAC DOMAIN-CONTAINING PROTEIN 73"/>
    <property type="match status" value="1"/>
</dbReference>
<dbReference type="InterPro" id="IPR036093">
    <property type="entry name" value="NAC_dom_sf"/>
</dbReference>
<dbReference type="GO" id="GO:0005634">
    <property type="term" value="C:nucleus"/>
    <property type="evidence" value="ECO:0007669"/>
    <property type="project" value="TreeGrafter"/>
</dbReference>
<dbReference type="Pfam" id="PF14377">
    <property type="entry name" value="UBM"/>
    <property type="match status" value="1"/>
</dbReference>
<feature type="signal peptide" evidence="3">
    <location>
        <begin position="1"/>
        <end position="21"/>
    </location>
</feature>
<sequence length="683" mass="76658">WDVTRVTILAFLGSLDVFLKGSFVACHGHEDCISFWHQVYYQVVSLEFSSASRVFCFGIMQDFFNECHENEVVHVFLLQGGQAWFYKGFDQSGGSPVSSSTYNGAFILMFYFYPTNRMVLETTTYTNGDSDQANAHDLRNTPKIDESQGESRGSGATLGESLRSLDVEIGSADGQDDRGERQGLRRINASLGYTPDELRNGVAGSALSETAFLDALPEKLCAEILSGRQGQVAQPPNIEPQNDGDIVPEFLATLPPAIRADILAQQQAQRVYRSWLPRGVKFDPLDHRIIWHLLSKSGASGFQPHPFIDEFILTVKKDDRISYTHPHKLPAIFIFDYPSAFSNLRQWPAVEGRRTVWLMQDIGASTTTVDRSNAKLLDVYRVTDMRSSEKLLDGAMLCTPPEVYALVSNHKVAKELWERIQLLMQGTSLTKQEREYTGLVVPVFQKGDDLIDAINHMMSFLTDVVTSRYPLTNNQLRNSSNPRQQASINNGRVTVQPIQGRQNSLAAGHMSKQCTKPKRKRDEAWFKDKVLLVQAQAYRQFLHEEELEFLADPRITEAQSTHYVITNNVAYQADDLNAYDSDCDEINSAKIALTENLSHYGSNNLAEKTNAIVIRDSEETLMLEDEIEVPKELPKVSMVDSSLKKLKFHLASFDVVVKERTTATAITEGTWGLNTQKLASGMN</sequence>
<feature type="non-terminal residue" evidence="4">
    <location>
        <position position="1"/>
    </location>
</feature>
<protein>
    <submittedName>
        <fullName evidence="4">Uncharacterized protein</fullName>
    </submittedName>
</protein>
<dbReference type="SUPFAM" id="SSF101941">
    <property type="entry name" value="NAC domain"/>
    <property type="match status" value="1"/>
</dbReference>
<gene>
    <name evidence="4" type="ORF">Tci_027584</name>
</gene>
<dbReference type="EMBL" id="BKCJ010003524">
    <property type="protein sequence ID" value="GEU55606.1"/>
    <property type="molecule type" value="Genomic_DNA"/>
</dbReference>
<organism evidence="4">
    <name type="scientific">Tanacetum cinerariifolium</name>
    <name type="common">Dalmatian daisy</name>
    <name type="synonym">Chrysanthemum cinerariifolium</name>
    <dbReference type="NCBI Taxonomy" id="118510"/>
    <lineage>
        <taxon>Eukaryota</taxon>
        <taxon>Viridiplantae</taxon>
        <taxon>Streptophyta</taxon>
        <taxon>Embryophyta</taxon>
        <taxon>Tracheophyta</taxon>
        <taxon>Spermatophyta</taxon>
        <taxon>Magnoliopsida</taxon>
        <taxon>eudicotyledons</taxon>
        <taxon>Gunneridae</taxon>
        <taxon>Pentapetalae</taxon>
        <taxon>asterids</taxon>
        <taxon>campanulids</taxon>
        <taxon>Asterales</taxon>
        <taxon>Asteraceae</taxon>
        <taxon>Asteroideae</taxon>
        <taxon>Anthemideae</taxon>
        <taxon>Anthemidinae</taxon>
        <taxon>Tanacetum</taxon>
    </lineage>
</organism>
<evidence type="ECO:0000256" key="3">
    <source>
        <dbReference type="SAM" id="SignalP"/>
    </source>
</evidence>
<dbReference type="GO" id="GO:0003700">
    <property type="term" value="F:DNA-binding transcription factor activity"/>
    <property type="evidence" value="ECO:0007669"/>
    <property type="project" value="InterPro"/>
</dbReference>
<feature type="region of interest" description="Disordered" evidence="2">
    <location>
        <begin position="129"/>
        <end position="158"/>
    </location>
</feature>
<keyword evidence="3" id="KW-0732">Signal</keyword>
<dbReference type="InterPro" id="IPR044799">
    <property type="entry name" value="SOG1-like"/>
</dbReference>
<dbReference type="GO" id="GO:0000976">
    <property type="term" value="F:transcription cis-regulatory region binding"/>
    <property type="evidence" value="ECO:0007669"/>
    <property type="project" value="TreeGrafter"/>
</dbReference>
<comment type="caution">
    <text evidence="4">The sequence shown here is derived from an EMBL/GenBank/DDBJ whole genome shotgun (WGS) entry which is preliminary data.</text>
</comment>
<proteinExistence type="predicted"/>
<dbReference type="GO" id="GO:0016740">
    <property type="term" value="F:transferase activity"/>
    <property type="evidence" value="ECO:0007669"/>
    <property type="project" value="UniProtKB-KW"/>
</dbReference>
<dbReference type="AlphaFoldDB" id="A0A6L2L251"/>
<dbReference type="InterPro" id="IPR025527">
    <property type="entry name" value="HUWE1/Rev1_UBM"/>
</dbReference>
<feature type="compositionally biased region" description="Basic and acidic residues" evidence="2">
    <location>
        <begin position="134"/>
        <end position="146"/>
    </location>
</feature>
<evidence type="ECO:0000256" key="2">
    <source>
        <dbReference type="SAM" id="MobiDB-lite"/>
    </source>
</evidence>
<keyword evidence="1" id="KW-0808">Transferase</keyword>
<reference evidence="4" key="1">
    <citation type="journal article" date="2019" name="Sci. Rep.">
        <title>Draft genome of Tanacetum cinerariifolium, the natural source of mosquito coil.</title>
        <authorList>
            <person name="Yamashiro T."/>
            <person name="Shiraishi A."/>
            <person name="Satake H."/>
            <person name="Nakayama K."/>
        </authorList>
    </citation>
    <scope>NUCLEOTIDE SEQUENCE</scope>
</reference>
<feature type="chain" id="PRO_5027039889" evidence="3">
    <location>
        <begin position="22"/>
        <end position="683"/>
    </location>
</feature>
<evidence type="ECO:0000256" key="1">
    <source>
        <dbReference type="ARBA" id="ARBA00022679"/>
    </source>
</evidence>